<evidence type="ECO:0000313" key="1">
    <source>
        <dbReference type="EMBL" id="WYW16336.1"/>
    </source>
</evidence>
<organism evidence="1 2">
    <name type="scientific">Amycolatopsis coloradensis</name>
    <dbReference type="NCBI Taxonomy" id="76021"/>
    <lineage>
        <taxon>Bacteria</taxon>
        <taxon>Bacillati</taxon>
        <taxon>Actinomycetota</taxon>
        <taxon>Actinomycetes</taxon>
        <taxon>Pseudonocardiales</taxon>
        <taxon>Pseudonocardiaceae</taxon>
        <taxon>Amycolatopsis</taxon>
    </lineage>
</organism>
<proteinExistence type="predicted"/>
<sequence length="393" mass="42617">MSGYAILSADELRKRAEDLVPLIESKALSAEQNRTLDDEVVEALAEAGLFDLRRPQRYGGHETSALDTGDIVSIISAADPSAGWNTAAWAIGDWLAAAFPDHVQDEVFATSATRICVSLSPTGVATEAGDGLVVNGRWHFVSGARRSHWQAIMAMAPAPDGSQWPVAALVPMSELTIDDDWHTSGFAATGSVDTMAENLYVPRERTLPMVSVLQEQYASELNAASPVFRTPMIPTGAAGFIGVAIGMGRAALAEFHRNLSGRPITFTDYSLQSEAPVTHFEVAEAALKLEEAEYYAWKMATVLDQKGAADEAWTLEERMHNRGRLGRLVRLVEEAVDVLASASGGSSIKLSKPIQRIRRDIHAFSLHGLMHPNTNFELYGRSLCGLPPNTQYL</sequence>
<accession>A0ACD5BAA6</accession>
<keyword evidence="2" id="KW-1185">Reference proteome</keyword>
<dbReference type="Proteomes" id="UP001456344">
    <property type="component" value="Chromosome"/>
</dbReference>
<name>A0ACD5BAA6_9PSEU</name>
<reference evidence="1" key="1">
    <citation type="submission" date="2023-10" db="EMBL/GenBank/DDBJ databases">
        <title>Whole genome sequencing of actinobacterial strain Amycolatopsis sp. (BCA-696) identifies the underlying plant growth-promoting genes.</title>
        <authorList>
            <person name="Gandham P."/>
            <person name="Vadla N."/>
            <person name="Saji A."/>
            <person name="Srinivas V."/>
            <person name="Ruperao P."/>
            <person name="Selvanayagam S."/>
            <person name="Saxena R.K."/>
            <person name="Rathore A."/>
            <person name="Gopalakrishnan S."/>
            <person name="Thakur V."/>
        </authorList>
    </citation>
    <scope>NUCLEOTIDE SEQUENCE</scope>
    <source>
        <strain evidence="1">BCA-696</strain>
    </source>
</reference>
<dbReference type="EMBL" id="CP150484">
    <property type="protein sequence ID" value="WYW16336.1"/>
    <property type="molecule type" value="Genomic_DNA"/>
</dbReference>
<evidence type="ECO:0000313" key="2">
    <source>
        <dbReference type="Proteomes" id="UP001456344"/>
    </source>
</evidence>
<gene>
    <name evidence="1" type="ORF">LCL61_12330</name>
</gene>
<protein>
    <submittedName>
        <fullName evidence="1">Acyl-CoA dehydrogenase family protein</fullName>
    </submittedName>
</protein>